<dbReference type="EMBL" id="BART01042196">
    <property type="protein sequence ID" value="GAH21244.1"/>
    <property type="molecule type" value="Genomic_DNA"/>
</dbReference>
<proteinExistence type="predicted"/>
<reference evidence="1" key="1">
    <citation type="journal article" date="2014" name="Front. Microbiol.">
        <title>High frequency of phylogenetically diverse reductive dehalogenase-homologous genes in deep subseafloor sedimentary metagenomes.</title>
        <authorList>
            <person name="Kawai M."/>
            <person name="Futagami T."/>
            <person name="Toyoda A."/>
            <person name="Takaki Y."/>
            <person name="Nishi S."/>
            <person name="Hori S."/>
            <person name="Arai W."/>
            <person name="Tsubouchi T."/>
            <person name="Morono Y."/>
            <person name="Uchiyama I."/>
            <person name="Ito T."/>
            <person name="Fujiyama A."/>
            <person name="Inagaki F."/>
            <person name="Takami H."/>
        </authorList>
    </citation>
    <scope>NUCLEOTIDE SEQUENCE</scope>
    <source>
        <strain evidence="1">Expedition CK06-06</strain>
    </source>
</reference>
<sequence>HSDFIPQLINRELLENQDLILTMERSHSKDIINNYSSI</sequence>
<feature type="non-terminal residue" evidence="1">
    <location>
        <position position="1"/>
    </location>
</feature>
<protein>
    <submittedName>
        <fullName evidence="1">Uncharacterized protein</fullName>
    </submittedName>
</protein>
<gene>
    <name evidence="1" type="ORF">S01H4_67264</name>
</gene>
<evidence type="ECO:0000313" key="1">
    <source>
        <dbReference type="EMBL" id="GAH21244.1"/>
    </source>
</evidence>
<feature type="non-terminal residue" evidence="1">
    <location>
        <position position="38"/>
    </location>
</feature>
<accession>X1EVP0</accession>
<dbReference type="AlphaFoldDB" id="X1EVP0"/>
<comment type="caution">
    <text evidence="1">The sequence shown here is derived from an EMBL/GenBank/DDBJ whole genome shotgun (WGS) entry which is preliminary data.</text>
</comment>
<name>X1EVP0_9ZZZZ</name>
<organism evidence="1">
    <name type="scientific">marine sediment metagenome</name>
    <dbReference type="NCBI Taxonomy" id="412755"/>
    <lineage>
        <taxon>unclassified sequences</taxon>
        <taxon>metagenomes</taxon>
        <taxon>ecological metagenomes</taxon>
    </lineage>
</organism>